<evidence type="ECO:0000256" key="1">
    <source>
        <dbReference type="SAM" id="MobiDB-lite"/>
    </source>
</evidence>
<sequence>MDQPLQAPLPQGQVKVALPPNEREAMYNAFVHFVDRDNQKREEFLRLFQSEQPALIEKFWGPEQIQAQDLSDEVVRGISQIIYERDTAKDVDIEVPQQQVTREMQEFNDAYVGKLLPARLYQLQDLIKASVPSTQMREGEWLKTLPPSRLPENEQIFLNKFLKAHLPDEVKGAIEQGESVPDEQSQGIEDLNMEYQAYIDGGWMFDGNLEPVEPEEESEEESEEE</sequence>
<comment type="caution">
    <text evidence="2">The sequence shown here is derived from an EMBL/GenBank/DDBJ whole genome shotgun (WGS) entry which is preliminary data.</text>
</comment>
<proteinExistence type="predicted"/>
<name>A0AAN6E493_9EURO</name>
<keyword evidence="3" id="KW-1185">Reference proteome</keyword>
<accession>A0AAN6E493</accession>
<organism evidence="2 3">
    <name type="scientific">Exophiala viscosa</name>
    <dbReference type="NCBI Taxonomy" id="2486360"/>
    <lineage>
        <taxon>Eukaryota</taxon>
        <taxon>Fungi</taxon>
        <taxon>Dikarya</taxon>
        <taxon>Ascomycota</taxon>
        <taxon>Pezizomycotina</taxon>
        <taxon>Eurotiomycetes</taxon>
        <taxon>Chaetothyriomycetidae</taxon>
        <taxon>Chaetothyriales</taxon>
        <taxon>Herpotrichiellaceae</taxon>
        <taxon>Exophiala</taxon>
    </lineage>
</organism>
<feature type="compositionally biased region" description="Acidic residues" evidence="1">
    <location>
        <begin position="212"/>
        <end position="225"/>
    </location>
</feature>
<dbReference type="AlphaFoldDB" id="A0AAN6E493"/>
<reference evidence="2" key="1">
    <citation type="journal article" date="2022" name="bioRxiv">
        <title>Deciphering the potential niche of two novel black yeast fungi from a biological soil crust based on their genomes, phenotypes, and melanin regulation.</title>
        <authorList>
            <consortium name="DOE Joint Genome Institute"/>
            <person name="Carr E.C."/>
            <person name="Barton Q."/>
            <person name="Grambo S."/>
            <person name="Sullivan M."/>
            <person name="Renfro C.M."/>
            <person name="Kuo A."/>
            <person name="Pangilinan J."/>
            <person name="Lipzen A."/>
            <person name="Keymanesh K."/>
            <person name="Savage E."/>
            <person name="Barry K."/>
            <person name="Grigoriev I.V."/>
            <person name="Riekhof W.R."/>
            <person name="Harris S.S."/>
        </authorList>
    </citation>
    <scope>NUCLEOTIDE SEQUENCE</scope>
    <source>
        <strain evidence="2">JF 03-4F</strain>
    </source>
</reference>
<evidence type="ECO:0000313" key="3">
    <source>
        <dbReference type="Proteomes" id="UP001203852"/>
    </source>
</evidence>
<dbReference type="Proteomes" id="UP001203852">
    <property type="component" value="Unassembled WGS sequence"/>
</dbReference>
<evidence type="ECO:0000313" key="2">
    <source>
        <dbReference type="EMBL" id="KAI1616877.1"/>
    </source>
</evidence>
<protein>
    <submittedName>
        <fullName evidence="2">Uncharacterized protein</fullName>
    </submittedName>
</protein>
<gene>
    <name evidence="2" type="ORF">EDD36DRAFT_461741</name>
</gene>
<feature type="region of interest" description="Disordered" evidence="1">
    <location>
        <begin position="205"/>
        <end position="225"/>
    </location>
</feature>
<dbReference type="EMBL" id="MU404351">
    <property type="protein sequence ID" value="KAI1616877.1"/>
    <property type="molecule type" value="Genomic_DNA"/>
</dbReference>